<gene>
    <name evidence="2" type="ORF">FHG64_11030</name>
</gene>
<dbReference type="Proteomes" id="UP000309016">
    <property type="component" value="Chromosome"/>
</dbReference>
<evidence type="ECO:0000259" key="1">
    <source>
        <dbReference type="Pfam" id="PF13474"/>
    </source>
</evidence>
<keyword evidence="3" id="KW-1185">Reference proteome</keyword>
<dbReference type="Pfam" id="PF13474">
    <property type="entry name" value="SnoaL_3"/>
    <property type="match status" value="1"/>
</dbReference>
<dbReference type="KEGG" id="afla:FHG64_11030"/>
<dbReference type="AlphaFoldDB" id="A0A5B7X3G4"/>
<dbReference type="PROSITE" id="PS51257">
    <property type="entry name" value="PROKAR_LIPOPROTEIN"/>
    <property type="match status" value="1"/>
</dbReference>
<dbReference type="InterPro" id="IPR037401">
    <property type="entry name" value="SnoaL-like"/>
</dbReference>
<dbReference type="OrthoDB" id="271716at2"/>
<dbReference type="RefSeq" id="WP_139066453.1">
    <property type="nucleotide sequence ID" value="NZ_CP040812.1"/>
</dbReference>
<feature type="domain" description="SnoaL-like" evidence="1">
    <location>
        <begin position="36"/>
        <end position="149"/>
    </location>
</feature>
<dbReference type="EMBL" id="CP040812">
    <property type="protein sequence ID" value="QCY69889.1"/>
    <property type="molecule type" value="Genomic_DNA"/>
</dbReference>
<sequence length="173" mass="19641">MKTIRVLLLLLTITGCEFKAQTNIETIDPESAKDSINLLLNDWHAAAGQANYEGYFNLMAGDGVFIGTDATENWQNEEFRSFAKPYFDRGTAWSFSALERNIYFSAEGDIAWFDELLDTQMGICRGSGVLENTAEGWKIKHYVLSIAIPNENVEEVTELKRDFDRALIEDLRQ</sequence>
<dbReference type="SUPFAM" id="SSF54427">
    <property type="entry name" value="NTF2-like"/>
    <property type="match status" value="1"/>
</dbReference>
<proteinExistence type="predicted"/>
<organism evidence="2 3">
    <name type="scientific">Antarcticibacterium flavum</name>
    <dbReference type="NCBI Taxonomy" id="2058175"/>
    <lineage>
        <taxon>Bacteria</taxon>
        <taxon>Pseudomonadati</taxon>
        <taxon>Bacteroidota</taxon>
        <taxon>Flavobacteriia</taxon>
        <taxon>Flavobacteriales</taxon>
        <taxon>Flavobacteriaceae</taxon>
        <taxon>Antarcticibacterium</taxon>
    </lineage>
</organism>
<accession>A0A5B7X3G4</accession>
<dbReference type="InterPro" id="IPR032710">
    <property type="entry name" value="NTF2-like_dom_sf"/>
</dbReference>
<evidence type="ECO:0000313" key="3">
    <source>
        <dbReference type="Proteomes" id="UP000309016"/>
    </source>
</evidence>
<protein>
    <recommendedName>
        <fullName evidence="1">SnoaL-like domain-containing protein</fullName>
    </recommendedName>
</protein>
<name>A0A5B7X3G4_9FLAO</name>
<reference evidence="2 3" key="1">
    <citation type="submission" date="2019-06" db="EMBL/GenBank/DDBJ databases">
        <title>Complete genome sequence of Antarcticibacterium flavum KCTC 52984T from an Antarctic marine sediment.</title>
        <authorList>
            <person name="Lee Y.M."/>
            <person name="Shin S.C."/>
        </authorList>
    </citation>
    <scope>NUCLEOTIDE SEQUENCE [LARGE SCALE GENOMIC DNA]</scope>
    <source>
        <strain evidence="2 3">KCTC 52984</strain>
    </source>
</reference>
<evidence type="ECO:0000313" key="2">
    <source>
        <dbReference type="EMBL" id="QCY69889.1"/>
    </source>
</evidence>
<dbReference type="Gene3D" id="3.10.450.50">
    <property type="match status" value="1"/>
</dbReference>